<keyword evidence="1" id="KW-0812">Transmembrane</keyword>
<dbReference type="EMBL" id="FXAK01000001">
    <property type="protein sequence ID" value="SMF22343.1"/>
    <property type="molecule type" value="Genomic_DNA"/>
</dbReference>
<accession>A0A1X7DV95</accession>
<dbReference type="RefSeq" id="WP_167393170.1">
    <property type="nucleotide sequence ID" value="NZ_FXAK01000001.1"/>
</dbReference>
<dbReference type="Proteomes" id="UP000192936">
    <property type="component" value="Unassembled WGS sequence"/>
</dbReference>
<reference evidence="2 3" key="1">
    <citation type="submission" date="2017-04" db="EMBL/GenBank/DDBJ databases">
        <authorList>
            <person name="Afonso C.L."/>
            <person name="Miller P.J."/>
            <person name="Scott M.A."/>
            <person name="Spackman E."/>
            <person name="Goraichik I."/>
            <person name="Dimitrov K.M."/>
            <person name="Suarez D.L."/>
            <person name="Swayne D.E."/>
        </authorList>
    </citation>
    <scope>NUCLEOTIDE SEQUENCE [LARGE SCALE GENOMIC DNA]</scope>
    <source>
        <strain evidence="2 3">A2P</strain>
    </source>
</reference>
<proteinExistence type="predicted"/>
<gene>
    <name evidence="2" type="ORF">SAMN02982917_1055</name>
</gene>
<evidence type="ECO:0000313" key="3">
    <source>
        <dbReference type="Proteomes" id="UP000192936"/>
    </source>
</evidence>
<evidence type="ECO:0000313" key="2">
    <source>
        <dbReference type="EMBL" id="SMF22343.1"/>
    </source>
</evidence>
<dbReference type="AlphaFoldDB" id="A0A1X7DV95"/>
<dbReference type="STRING" id="286727.SAMN02982917_1055"/>
<keyword evidence="1" id="KW-0472">Membrane</keyword>
<protein>
    <submittedName>
        <fullName evidence="2">Uncharacterized protein</fullName>
    </submittedName>
</protein>
<keyword evidence="1" id="KW-1133">Transmembrane helix</keyword>
<name>A0A1X7DV95_9PROT</name>
<organism evidence="2 3">
    <name type="scientific">Azospirillum oryzae</name>
    <dbReference type="NCBI Taxonomy" id="286727"/>
    <lineage>
        <taxon>Bacteria</taxon>
        <taxon>Pseudomonadati</taxon>
        <taxon>Pseudomonadota</taxon>
        <taxon>Alphaproteobacteria</taxon>
        <taxon>Rhodospirillales</taxon>
        <taxon>Azospirillaceae</taxon>
        <taxon>Azospirillum</taxon>
    </lineage>
</organism>
<sequence>MYDWFPLVFFPFKIIVLGTGMFFAIKWHHDKAKAERAKKNNESSGR</sequence>
<feature type="transmembrane region" description="Helical" evidence="1">
    <location>
        <begin position="6"/>
        <end position="25"/>
    </location>
</feature>
<evidence type="ECO:0000256" key="1">
    <source>
        <dbReference type="SAM" id="Phobius"/>
    </source>
</evidence>